<evidence type="ECO:0000256" key="6">
    <source>
        <dbReference type="RuleBase" id="RU364112"/>
    </source>
</evidence>
<evidence type="ECO:0000256" key="5">
    <source>
        <dbReference type="ARBA" id="ARBA00023004"/>
    </source>
</evidence>
<dbReference type="NCBIfam" id="TIGR03147">
    <property type="entry name" value="cyt_nit_nrfF"/>
    <property type="match status" value="1"/>
</dbReference>
<feature type="transmembrane region" description="Helical" evidence="6">
    <location>
        <begin position="108"/>
        <end position="129"/>
    </location>
</feature>
<keyword evidence="10" id="KW-1185">Reference proteome</keyword>
<evidence type="ECO:0000256" key="4">
    <source>
        <dbReference type="ARBA" id="ARBA00022729"/>
    </source>
</evidence>
<dbReference type="PANTHER" id="PTHR47870">
    <property type="entry name" value="CYTOCHROME C-TYPE BIOGENESIS PROTEIN CCMH"/>
    <property type="match status" value="1"/>
</dbReference>
<dbReference type="FunFam" id="1.10.8.640:FF:000001">
    <property type="entry name" value="Cytochrome c-type biogenesis protein"/>
    <property type="match status" value="1"/>
</dbReference>
<feature type="region of interest" description="Disordered" evidence="7">
    <location>
        <begin position="138"/>
        <end position="160"/>
    </location>
</feature>
<accession>A0A4U1BGG0</accession>
<comment type="function">
    <text evidence="6">Possible subunit of a heme lyase.</text>
</comment>
<gene>
    <name evidence="9" type="primary">nrfF</name>
    <name evidence="9" type="ORF">FCL42_20530</name>
</gene>
<organism evidence="9 10">
    <name type="scientific">Ferrimonas aestuarii</name>
    <dbReference type="NCBI Taxonomy" id="2569539"/>
    <lineage>
        <taxon>Bacteria</taxon>
        <taxon>Pseudomonadati</taxon>
        <taxon>Pseudomonadota</taxon>
        <taxon>Gammaproteobacteria</taxon>
        <taxon>Alteromonadales</taxon>
        <taxon>Ferrimonadaceae</taxon>
        <taxon>Ferrimonas</taxon>
    </lineage>
</organism>
<dbReference type="GO" id="GO:0017004">
    <property type="term" value="P:cytochrome complex assembly"/>
    <property type="evidence" value="ECO:0007669"/>
    <property type="project" value="UniProtKB-ARBA"/>
</dbReference>
<dbReference type="InterPro" id="IPR051263">
    <property type="entry name" value="C-type_cytochrome_biogenesis"/>
</dbReference>
<dbReference type="AlphaFoldDB" id="A0A4U1BGG0"/>
<keyword evidence="4 6" id="KW-0732">Signal</keyword>
<dbReference type="GO" id="GO:0046872">
    <property type="term" value="F:metal ion binding"/>
    <property type="evidence" value="ECO:0007669"/>
    <property type="project" value="UniProtKB-KW"/>
</dbReference>
<dbReference type="PANTHER" id="PTHR47870:SF2">
    <property type="entry name" value="FORMATE-DEPENDENT NITRITE REDUCTASE COMPLEX SUBUNIT NRFF"/>
    <property type="match status" value="1"/>
</dbReference>
<dbReference type="RefSeq" id="WP_136865305.1">
    <property type="nucleotide sequence ID" value="NZ_SWCJ01000027.1"/>
</dbReference>
<keyword evidence="5 6" id="KW-0408">Iron</keyword>
<feature type="chain" id="PRO_5020898164" description="Formate-dependent nitrite reductase complex subunit" evidence="6">
    <location>
        <begin position="24"/>
        <end position="160"/>
    </location>
</feature>
<dbReference type="Pfam" id="PF03918">
    <property type="entry name" value="CcmH"/>
    <property type="match status" value="1"/>
</dbReference>
<dbReference type="InterPro" id="IPR038297">
    <property type="entry name" value="CcmH/CycL/NrfF/Ccl2_sf"/>
</dbReference>
<feature type="compositionally biased region" description="Basic and acidic residues" evidence="7">
    <location>
        <begin position="145"/>
        <end position="160"/>
    </location>
</feature>
<dbReference type="Proteomes" id="UP000305675">
    <property type="component" value="Unassembled WGS sequence"/>
</dbReference>
<protein>
    <recommendedName>
        <fullName evidence="6">Formate-dependent nitrite reductase complex subunit</fullName>
    </recommendedName>
</protein>
<dbReference type="GO" id="GO:0005886">
    <property type="term" value="C:plasma membrane"/>
    <property type="evidence" value="ECO:0007669"/>
    <property type="project" value="TreeGrafter"/>
</dbReference>
<evidence type="ECO:0000313" key="9">
    <source>
        <dbReference type="EMBL" id="TKB49522.1"/>
    </source>
</evidence>
<keyword evidence="6" id="KW-0812">Transmembrane</keyword>
<feature type="signal peptide" evidence="6">
    <location>
        <begin position="1"/>
        <end position="23"/>
    </location>
</feature>
<dbReference type="EMBL" id="SWCJ01000027">
    <property type="protein sequence ID" value="TKB49522.1"/>
    <property type="molecule type" value="Genomic_DNA"/>
</dbReference>
<keyword evidence="3 6" id="KW-0479">Metal-binding</keyword>
<name>A0A4U1BGG0_9GAMM</name>
<dbReference type="Gene3D" id="1.10.8.640">
    <property type="entry name" value="Cytochrome C biogenesis protein"/>
    <property type="match status" value="1"/>
</dbReference>
<evidence type="ECO:0000256" key="7">
    <source>
        <dbReference type="SAM" id="MobiDB-lite"/>
    </source>
</evidence>
<feature type="domain" description="CcmH/CycL/Ccl2/NrfF N-terminal" evidence="8">
    <location>
        <begin position="12"/>
        <end position="155"/>
    </location>
</feature>
<evidence type="ECO:0000256" key="3">
    <source>
        <dbReference type="ARBA" id="ARBA00022723"/>
    </source>
</evidence>
<dbReference type="GO" id="GO:0016829">
    <property type="term" value="F:lyase activity"/>
    <property type="evidence" value="ECO:0007669"/>
    <property type="project" value="UniProtKB-KW"/>
</dbReference>
<comment type="caution">
    <text evidence="9">The sequence shown here is derived from an EMBL/GenBank/DDBJ whole genome shotgun (WGS) entry which is preliminary data.</text>
</comment>
<keyword evidence="6" id="KW-0472">Membrane</keyword>
<keyword evidence="9" id="KW-0456">Lyase</keyword>
<evidence type="ECO:0000259" key="8">
    <source>
        <dbReference type="Pfam" id="PF03918"/>
    </source>
</evidence>
<comment type="similarity">
    <text evidence="1 6">Belongs to the CcmH/CycL/Ccl2/NrfF family.</text>
</comment>
<dbReference type="OrthoDB" id="9804975at2"/>
<reference evidence="9 10" key="1">
    <citation type="submission" date="2019-04" db="EMBL/GenBank/DDBJ databases">
        <authorList>
            <person name="Hwang J.C."/>
        </authorList>
    </citation>
    <scope>NUCLEOTIDE SEQUENCE [LARGE SCALE GENOMIC DNA]</scope>
    <source>
        <strain evidence="9 10">IMCC35002</strain>
    </source>
</reference>
<keyword evidence="6" id="KW-1133">Transmembrane helix</keyword>
<evidence type="ECO:0000256" key="2">
    <source>
        <dbReference type="ARBA" id="ARBA00022617"/>
    </source>
</evidence>
<evidence type="ECO:0000256" key="1">
    <source>
        <dbReference type="ARBA" id="ARBA00010342"/>
    </source>
</evidence>
<dbReference type="InterPro" id="IPR017565">
    <property type="entry name" value="For-dep_Cytc_NO2Rdtase_NrfF"/>
</dbReference>
<dbReference type="CDD" id="cd16378">
    <property type="entry name" value="CcmH_N"/>
    <property type="match status" value="1"/>
</dbReference>
<keyword evidence="2 6" id="KW-0349">Heme</keyword>
<evidence type="ECO:0000313" key="10">
    <source>
        <dbReference type="Proteomes" id="UP000305675"/>
    </source>
</evidence>
<sequence>MKAFAKGIVSLCALVMLSFSLHATPIDTYEFKNDDNKERGLQLANELRCPQCQNQNLIDSNSPVARDLRIQVYTMVDEGKSDEEIVKFMTDRYGDFVRYRPAFDNRTLVLWLGPVAFAVLGIGIGLIFVRKQRQTSKAAAPQMSDADRERLAKMLKEERD</sequence>
<dbReference type="InterPro" id="IPR005616">
    <property type="entry name" value="CcmH/CycL/Ccl2/NrfF_N"/>
</dbReference>
<proteinExistence type="inferred from homology"/>